<evidence type="ECO:0000313" key="4">
    <source>
        <dbReference type="Proteomes" id="UP000319908"/>
    </source>
</evidence>
<protein>
    <submittedName>
        <fullName evidence="3">Uncharacterized protein</fullName>
    </submittedName>
</protein>
<dbReference type="EMBL" id="SJPU01000003">
    <property type="protein sequence ID" value="TWU10975.1"/>
    <property type="molecule type" value="Genomic_DNA"/>
</dbReference>
<comment type="caution">
    <text evidence="3">The sequence shown here is derived from an EMBL/GenBank/DDBJ whole genome shotgun (WGS) entry which is preliminary data.</text>
</comment>
<reference evidence="3 4" key="1">
    <citation type="journal article" date="2020" name="Antonie Van Leeuwenhoek">
        <title>Rhodopirellula heiligendammensis sp. nov., Rhodopirellula pilleata sp. nov., and Rhodopirellula solitaria sp. nov. isolated from natural or artificial marine surfaces in Northern Germany and California, USA, and emended description of the genus Rhodopirellula.</title>
        <authorList>
            <person name="Kallscheuer N."/>
            <person name="Wiegand S."/>
            <person name="Jogler M."/>
            <person name="Boedeker C."/>
            <person name="Peeters S.H."/>
            <person name="Rast P."/>
            <person name="Heuer A."/>
            <person name="Jetten M.S.M."/>
            <person name="Rohde M."/>
            <person name="Jogler C."/>
        </authorList>
    </citation>
    <scope>NUCLEOTIDE SEQUENCE [LARGE SCALE GENOMIC DNA]</scope>
    <source>
        <strain evidence="3 4">Poly21</strain>
    </source>
</reference>
<evidence type="ECO:0000256" key="1">
    <source>
        <dbReference type="SAM" id="MobiDB-lite"/>
    </source>
</evidence>
<feature type="compositionally biased region" description="Basic and acidic residues" evidence="1">
    <location>
        <begin position="39"/>
        <end position="70"/>
    </location>
</feature>
<evidence type="ECO:0000256" key="2">
    <source>
        <dbReference type="SAM" id="SignalP"/>
    </source>
</evidence>
<gene>
    <name evidence="3" type="ORF">Poly21_48810</name>
</gene>
<feature type="chain" id="PRO_5022747892" evidence="2">
    <location>
        <begin position="28"/>
        <end position="191"/>
    </location>
</feature>
<keyword evidence="4" id="KW-1185">Reference proteome</keyword>
<dbReference type="OrthoDB" id="288838at2"/>
<evidence type="ECO:0000313" key="3">
    <source>
        <dbReference type="EMBL" id="TWU10975.1"/>
    </source>
</evidence>
<accession>A0A5C6BFK5</accession>
<name>A0A5C6BFK5_9BACT</name>
<dbReference type="Proteomes" id="UP000319908">
    <property type="component" value="Unassembled WGS sequence"/>
</dbReference>
<sequence length="191" mass="20822">MSRQGWFMSSSKWFVLTVAMTYTGALAGCRPAEPPAASVDEHEHDEHGHDHDHDHDHAGHDHDGHNHDGDVDIDNLVPLKSTPPLESLSQGVDQLVVIRDAIAKGFADDDVDSIHDQLHDVGTLLGQIEEAIPAAEIPDAQKKEMQQAIETLFEAYGDVDLKLHGAEGKDYKDVSGEINSAIDVLTKNSHS</sequence>
<keyword evidence="2" id="KW-0732">Signal</keyword>
<dbReference type="AlphaFoldDB" id="A0A5C6BFK5"/>
<feature type="signal peptide" evidence="2">
    <location>
        <begin position="1"/>
        <end position="27"/>
    </location>
</feature>
<dbReference type="PROSITE" id="PS51257">
    <property type="entry name" value="PROKAR_LIPOPROTEIN"/>
    <property type="match status" value="1"/>
</dbReference>
<proteinExistence type="predicted"/>
<feature type="region of interest" description="Disordered" evidence="1">
    <location>
        <begin position="32"/>
        <end position="70"/>
    </location>
</feature>
<dbReference type="RefSeq" id="WP_146409311.1">
    <property type="nucleotide sequence ID" value="NZ_SJPU01000003.1"/>
</dbReference>
<organism evidence="3 4">
    <name type="scientific">Allorhodopirellula heiligendammensis</name>
    <dbReference type="NCBI Taxonomy" id="2714739"/>
    <lineage>
        <taxon>Bacteria</taxon>
        <taxon>Pseudomonadati</taxon>
        <taxon>Planctomycetota</taxon>
        <taxon>Planctomycetia</taxon>
        <taxon>Pirellulales</taxon>
        <taxon>Pirellulaceae</taxon>
        <taxon>Allorhodopirellula</taxon>
    </lineage>
</organism>